<organism evidence="1 2">
    <name type="scientific">Microvirga flocculans</name>
    <dbReference type="NCBI Taxonomy" id="217168"/>
    <lineage>
        <taxon>Bacteria</taxon>
        <taxon>Pseudomonadati</taxon>
        <taxon>Pseudomonadota</taxon>
        <taxon>Alphaproteobacteria</taxon>
        <taxon>Hyphomicrobiales</taxon>
        <taxon>Methylobacteriaceae</taxon>
        <taxon>Microvirga</taxon>
    </lineage>
</organism>
<keyword evidence="2" id="KW-1185">Reference proteome</keyword>
<reference evidence="1 2" key="1">
    <citation type="submission" date="2020-08" db="EMBL/GenBank/DDBJ databases">
        <title>Genomic Encyclopedia of Type Strains, Phase IV (KMG-IV): sequencing the most valuable type-strain genomes for metagenomic binning, comparative biology and taxonomic classification.</title>
        <authorList>
            <person name="Goeker M."/>
        </authorList>
    </citation>
    <scope>NUCLEOTIDE SEQUENCE [LARGE SCALE GENOMIC DNA]</scope>
    <source>
        <strain evidence="1 2">DSM 15743</strain>
    </source>
</reference>
<gene>
    <name evidence="1" type="ORF">GGR34_000727</name>
</gene>
<dbReference type="SUPFAM" id="SSF53187">
    <property type="entry name" value="Zn-dependent exopeptidases"/>
    <property type="match status" value="1"/>
</dbReference>
<evidence type="ECO:0000313" key="1">
    <source>
        <dbReference type="EMBL" id="MBB4039092.1"/>
    </source>
</evidence>
<protein>
    <recommendedName>
        <fullName evidence="3">Peptidase M28 domain-containing protein</fullName>
    </recommendedName>
</protein>
<evidence type="ECO:0008006" key="3">
    <source>
        <dbReference type="Google" id="ProtNLM"/>
    </source>
</evidence>
<dbReference type="Proteomes" id="UP000519439">
    <property type="component" value="Unassembled WGS sequence"/>
</dbReference>
<accession>A0A7W6N6Y7</accession>
<proteinExistence type="predicted"/>
<dbReference type="Gene3D" id="3.40.630.10">
    <property type="entry name" value="Zn peptidases"/>
    <property type="match status" value="1"/>
</dbReference>
<comment type="caution">
    <text evidence="1">The sequence shown here is derived from an EMBL/GenBank/DDBJ whole genome shotgun (WGS) entry which is preliminary data.</text>
</comment>
<dbReference type="RefSeq" id="WP_154664072.1">
    <property type="nucleotide sequence ID" value="NZ_JACIDC010000002.1"/>
</dbReference>
<name>A0A7W6N6Y7_9HYPH</name>
<dbReference type="AlphaFoldDB" id="A0A7W6N6Y7"/>
<sequence>MTKSPETGHRAALDTNVTALLPKEYEAAPAPLKRLLEMLTYKRPHGSKSERKFINRFIMPLGVVKDNFGNLYKRVGKDSRVLWSCHTDTVHRTSGRQRVRMDDAGWAYAITDECLGADCAAGVWLMTEMIRREVPGLYVFHRDEESGGRGSTFIANHYRELLEGIDYAIAFDRKGFGSVITHQWGGRCCSNAFADALASTLGAGWQKDDGGTFTDTAMYADFVPECSNISVGYVDQHTSRECLYTPFIVDLLEKLCELDVEALPVARDPKAYAHMDDDRTSPYENRYYRAAYGYGYDDYSGYGAYGTWDDYEPNTRKLSARYRLLEAINDHPDAVAELLEEYGIGADEILMKVYSSR</sequence>
<dbReference type="EMBL" id="JACIDC010000002">
    <property type="protein sequence ID" value="MBB4039092.1"/>
    <property type="molecule type" value="Genomic_DNA"/>
</dbReference>
<evidence type="ECO:0000313" key="2">
    <source>
        <dbReference type="Proteomes" id="UP000519439"/>
    </source>
</evidence>